<dbReference type="InterPro" id="IPR036869">
    <property type="entry name" value="J_dom_sf"/>
</dbReference>
<evidence type="ECO:0000313" key="4">
    <source>
        <dbReference type="Proteomes" id="UP000215902"/>
    </source>
</evidence>
<dbReference type="EMBL" id="NIVC01002078">
    <property type="protein sequence ID" value="PAA61038.1"/>
    <property type="molecule type" value="Genomic_DNA"/>
</dbReference>
<dbReference type="Gene3D" id="1.10.287.110">
    <property type="entry name" value="DnaJ domain"/>
    <property type="match status" value="1"/>
</dbReference>
<dbReference type="GO" id="GO:0030544">
    <property type="term" value="F:Hsp70 protein binding"/>
    <property type="evidence" value="ECO:0007669"/>
    <property type="project" value="TreeGrafter"/>
</dbReference>
<dbReference type="InterPro" id="IPR018253">
    <property type="entry name" value="DnaJ_domain_CS"/>
</dbReference>
<dbReference type="PANTHER" id="PTHR43908">
    <property type="entry name" value="AT29763P-RELATED"/>
    <property type="match status" value="1"/>
</dbReference>
<feature type="compositionally biased region" description="Polar residues" evidence="1">
    <location>
        <begin position="106"/>
        <end position="131"/>
    </location>
</feature>
<gene>
    <name evidence="3" type="ORF">BOX15_Mlig023100g1</name>
</gene>
<protein>
    <recommendedName>
        <fullName evidence="2">J domain-containing protein</fullName>
    </recommendedName>
</protein>
<evidence type="ECO:0000256" key="1">
    <source>
        <dbReference type="SAM" id="MobiDB-lite"/>
    </source>
</evidence>
<dbReference type="InterPro" id="IPR051100">
    <property type="entry name" value="DnaJ_subfamily_B/C"/>
</dbReference>
<keyword evidence="4" id="KW-1185">Reference proteome</keyword>
<comment type="caution">
    <text evidence="3">The sequence shown here is derived from an EMBL/GenBank/DDBJ whole genome shotgun (WGS) entry which is preliminary data.</text>
</comment>
<feature type="non-terminal residue" evidence="3">
    <location>
        <position position="1"/>
    </location>
</feature>
<evidence type="ECO:0000259" key="2">
    <source>
        <dbReference type="PROSITE" id="PS50076"/>
    </source>
</evidence>
<dbReference type="GO" id="GO:0071218">
    <property type="term" value="P:cellular response to misfolded protein"/>
    <property type="evidence" value="ECO:0007669"/>
    <property type="project" value="TreeGrafter"/>
</dbReference>
<dbReference type="Proteomes" id="UP000215902">
    <property type="component" value="Unassembled WGS sequence"/>
</dbReference>
<accession>A0A267EHS5</accession>
<dbReference type="SMART" id="SM00271">
    <property type="entry name" value="DnaJ"/>
    <property type="match status" value="1"/>
</dbReference>
<dbReference type="STRING" id="282301.A0A267EHS5"/>
<proteinExistence type="predicted"/>
<dbReference type="CDD" id="cd06257">
    <property type="entry name" value="DnaJ"/>
    <property type="match status" value="1"/>
</dbReference>
<reference evidence="3 4" key="1">
    <citation type="submission" date="2017-06" db="EMBL/GenBank/DDBJ databases">
        <title>A platform for efficient transgenesis in Macrostomum lignano, a flatworm model organism for stem cell research.</title>
        <authorList>
            <person name="Berezikov E."/>
        </authorList>
    </citation>
    <scope>NUCLEOTIDE SEQUENCE [LARGE SCALE GENOMIC DNA]</scope>
    <source>
        <strain evidence="3">DV1</strain>
        <tissue evidence="3">Whole organism</tissue>
    </source>
</reference>
<dbReference type="InterPro" id="IPR001623">
    <property type="entry name" value="DnaJ_domain"/>
</dbReference>
<sequence length="249" mass="28294">LSHPVAMQTANSANQEQSDCVSRILIASRCANHYEVLGVAMDATEQEVKRAYRKLALLCHPDKNPSASGAASEAFKALVSAFEVLSDPIRRRQYDSQAIGSAKPRQPNSSNSNNCRTSHQPSYGHRSTATTASNLMGGNMHFYPHCWSGSTFQQQQQRQRQQAAFCSSTAGHVFWQPFYQFEFGHAQHAQFSAPFGYPHHPQQQHHHPFQHPQNQPHHHYQHQHQFNPFTYGQAFVFAHHTNNFPYQFV</sequence>
<dbReference type="PROSITE" id="PS00636">
    <property type="entry name" value="DNAJ_1"/>
    <property type="match status" value="1"/>
</dbReference>
<dbReference type="SUPFAM" id="SSF46565">
    <property type="entry name" value="Chaperone J-domain"/>
    <property type="match status" value="1"/>
</dbReference>
<dbReference type="OrthoDB" id="1507364at2759"/>
<feature type="region of interest" description="Disordered" evidence="1">
    <location>
        <begin position="198"/>
        <end position="221"/>
    </location>
</feature>
<dbReference type="GO" id="GO:0005789">
    <property type="term" value="C:endoplasmic reticulum membrane"/>
    <property type="evidence" value="ECO:0007669"/>
    <property type="project" value="TreeGrafter"/>
</dbReference>
<evidence type="ECO:0000313" key="3">
    <source>
        <dbReference type="EMBL" id="PAA61038.1"/>
    </source>
</evidence>
<name>A0A267EHS5_9PLAT</name>
<feature type="domain" description="J" evidence="2">
    <location>
        <begin position="32"/>
        <end position="98"/>
    </location>
</feature>
<dbReference type="PANTHER" id="PTHR43908:SF3">
    <property type="entry name" value="AT29763P-RELATED"/>
    <property type="match status" value="1"/>
</dbReference>
<organism evidence="3 4">
    <name type="scientific">Macrostomum lignano</name>
    <dbReference type="NCBI Taxonomy" id="282301"/>
    <lineage>
        <taxon>Eukaryota</taxon>
        <taxon>Metazoa</taxon>
        <taxon>Spiralia</taxon>
        <taxon>Lophotrochozoa</taxon>
        <taxon>Platyhelminthes</taxon>
        <taxon>Rhabditophora</taxon>
        <taxon>Macrostomorpha</taxon>
        <taxon>Macrostomida</taxon>
        <taxon>Macrostomidae</taxon>
        <taxon>Macrostomum</taxon>
    </lineage>
</organism>
<dbReference type="PROSITE" id="PS50076">
    <property type="entry name" value="DNAJ_2"/>
    <property type="match status" value="1"/>
</dbReference>
<dbReference type="Pfam" id="PF00226">
    <property type="entry name" value="DnaJ"/>
    <property type="match status" value="1"/>
</dbReference>
<dbReference type="AlphaFoldDB" id="A0A267EHS5"/>
<feature type="region of interest" description="Disordered" evidence="1">
    <location>
        <begin position="97"/>
        <end position="131"/>
    </location>
</feature>
<dbReference type="PRINTS" id="PR00625">
    <property type="entry name" value="JDOMAIN"/>
</dbReference>